<keyword evidence="3 8" id="KW-0597">Phosphoprotein</keyword>
<dbReference type="GO" id="GO:0045893">
    <property type="term" value="P:positive regulation of DNA-templated transcription"/>
    <property type="evidence" value="ECO:0007669"/>
    <property type="project" value="UniProtKB-ARBA"/>
</dbReference>
<dbReference type="FunFam" id="3.40.50.2300:FF:000021">
    <property type="entry name" value="Two-component system response regulator KdpE"/>
    <property type="match status" value="1"/>
</dbReference>
<dbReference type="GO" id="GO:0000156">
    <property type="term" value="F:phosphorelay response regulator activity"/>
    <property type="evidence" value="ECO:0007669"/>
    <property type="project" value="TreeGrafter"/>
</dbReference>
<dbReference type="EMBL" id="UASO01000009">
    <property type="protein sequence ID" value="SQC87316.1"/>
    <property type="molecule type" value="Genomic_DNA"/>
</dbReference>
<evidence type="ECO:0000256" key="5">
    <source>
        <dbReference type="ARBA" id="ARBA00023015"/>
    </source>
</evidence>
<dbReference type="SMART" id="SM00448">
    <property type="entry name" value="REC"/>
    <property type="match status" value="1"/>
</dbReference>
<protein>
    <submittedName>
        <fullName evidence="10">DNA-binding response regulator CreB</fullName>
    </submittedName>
</protein>
<dbReference type="SUPFAM" id="SSF52172">
    <property type="entry name" value="CheY-like"/>
    <property type="match status" value="1"/>
</dbReference>
<comment type="subcellular location">
    <subcellularLocation>
        <location evidence="1">Cytoplasm</location>
    </subcellularLocation>
</comment>
<keyword evidence="5" id="KW-0805">Transcription regulation</keyword>
<evidence type="ECO:0000256" key="3">
    <source>
        <dbReference type="ARBA" id="ARBA00022553"/>
    </source>
</evidence>
<gene>
    <name evidence="10" type="primary">creB_2</name>
    <name evidence="10" type="ORF">NCTC9645_05435</name>
</gene>
<feature type="domain" description="Response regulatory" evidence="9">
    <location>
        <begin position="5"/>
        <end position="119"/>
    </location>
</feature>
<dbReference type="PROSITE" id="PS50110">
    <property type="entry name" value="RESPONSE_REGULATORY"/>
    <property type="match status" value="1"/>
</dbReference>
<keyword evidence="2" id="KW-0963">Cytoplasm</keyword>
<feature type="modified residue" description="4-aspartylphosphate" evidence="8">
    <location>
        <position position="54"/>
    </location>
</feature>
<dbReference type="InterPro" id="IPR011006">
    <property type="entry name" value="CheY-like_superfamily"/>
</dbReference>
<dbReference type="Pfam" id="PF00072">
    <property type="entry name" value="Response_reg"/>
    <property type="match status" value="1"/>
</dbReference>
<evidence type="ECO:0000256" key="2">
    <source>
        <dbReference type="ARBA" id="ARBA00022490"/>
    </source>
</evidence>
<dbReference type="PANTHER" id="PTHR48111:SF6">
    <property type="entry name" value="TRANSCRIPTIONAL REGULATORY PROTEIN CREB"/>
    <property type="match status" value="1"/>
</dbReference>
<evidence type="ECO:0000259" key="9">
    <source>
        <dbReference type="PROSITE" id="PS50110"/>
    </source>
</evidence>
<evidence type="ECO:0000256" key="6">
    <source>
        <dbReference type="ARBA" id="ARBA00023125"/>
    </source>
</evidence>
<evidence type="ECO:0000313" key="11">
    <source>
        <dbReference type="Proteomes" id="UP000250675"/>
    </source>
</evidence>
<dbReference type="GO" id="GO:0032993">
    <property type="term" value="C:protein-DNA complex"/>
    <property type="evidence" value="ECO:0007669"/>
    <property type="project" value="TreeGrafter"/>
</dbReference>
<keyword evidence="7" id="KW-0804">Transcription</keyword>
<keyword evidence="4" id="KW-0902">Two-component regulatory system</keyword>
<evidence type="ECO:0000256" key="8">
    <source>
        <dbReference type="PROSITE-ProRule" id="PRU00169"/>
    </source>
</evidence>
<dbReference type="Gene3D" id="3.40.50.2300">
    <property type="match status" value="1"/>
</dbReference>
<evidence type="ECO:0000313" key="10">
    <source>
        <dbReference type="EMBL" id="SQC87316.1"/>
    </source>
</evidence>
<dbReference type="AlphaFoldDB" id="A0A2X3IK47"/>
<reference evidence="10 11" key="1">
    <citation type="submission" date="2018-06" db="EMBL/GenBank/DDBJ databases">
        <authorList>
            <consortium name="Pathogen Informatics"/>
            <person name="Doyle S."/>
        </authorList>
    </citation>
    <scope>NUCLEOTIDE SEQUENCE [LARGE SCALE GENOMIC DNA]</scope>
    <source>
        <strain evidence="10 11">NCTC9645</strain>
    </source>
</reference>
<evidence type="ECO:0000256" key="1">
    <source>
        <dbReference type="ARBA" id="ARBA00004496"/>
    </source>
</evidence>
<dbReference type="GO" id="GO:0005829">
    <property type="term" value="C:cytosol"/>
    <property type="evidence" value="ECO:0007669"/>
    <property type="project" value="TreeGrafter"/>
</dbReference>
<organism evidence="10 11">
    <name type="scientific">Klebsiella pneumoniae</name>
    <dbReference type="NCBI Taxonomy" id="573"/>
    <lineage>
        <taxon>Bacteria</taxon>
        <taxon>Pseudomonadati</taxon>
        <taxon>Pseudomonadota</taxon>
        <taxon>Gammaproteobacteria</taxon>
        <taxon>Enterobacterales</taxon>
        <taxon>Enterobacteriaceae</taxon>
        <taxon>Klebsiella/Raoultella group</taxon>
        <taxon>Klebsiella</taxon>
        <taxon>Klebsiella pneumoniae complex</taxon>
    </lineage>
</organism>
<sequence length="140" mass="15595">MQQPRIWLVEDEQSIADTLVYMLQQEGFQVSVFGRGLPALEAAAHQAPDVAILDVGLPDISGFELCRRLLTRYPALPVLFLTARSDEVDKLLGLEIGADDYIAKPFSPREVCARVRTVLRRLQKFAAPSPVVRVGEFCAR</sequence>
<proteinExistence type="predicted"/>
<name>A0A2X3IK47_KLEPN</name>
<dbReference type="GO" id="GO:0000987">
    <property type="term" value="F:cis-regulatory region sequence-specific DNA binding"/>
    <property type="evidence" value="ECO:0007669"/>
    <property type="project" value="UniProtKB-ARBA"/>
</dbReference>
<dbReference type="PANTHER" id="PTHR48111">
    <property type="entry name" value="REGULATOR OF RPOS"/>
    <property type="match status" value="1"/>
</dbReference>
<dbReference type="Proteomes" id="UP000250675">
    <property type="component" value="Unassembled WGS sequence"/>
</dbReference>
<accession>A0A2X3IK47</accession>
<dbReference type="Gene3D" id="6.10.250.690">
    <property type="match status" value="1"/>
</dbReference>
<evidence type="ECO:0000256" key="4">
    <source>
        <dbReference type="ARBA" id="ARBA00023012"/>
    </source>
</evidence>
<dbReference type="InterPro" id="IPR001789">
    <property type="entry name" value="Sig_transdc_resp-reg_receiver"/>
</dbReference>
<evidence type="ECO:0000256" key="7">
    <source>
        <dbReference type="ARBA" id="ARBA00023163"/>
    </source>
</evidence>
<dbReference type="CDD" id="cd17574">
    <property type="entry name" value="REC_OmpR"/>
    <property type="match status" value="1"/>
</dbReference>
<dbReference type="GO" id="GO:0042802">
    <property type="term" value="F:identical protein binding"/>
    <property type="evidence" value="ECO:0007669"/>
    <property type="project" value="UniProtKB-ARBA"/>
</dbReference>
<dbReference type="InterPro" id="IPR039420">
    <property type="entry name" value="WalR-like"/>
</dbReference>
<keyword evidence="6 10" id="KW-0238">DNA-binding</keyword>